<accession>A0ACD4CY45</accession>
<reference evidence="1" key="1">
    <citation type="submission" date="2022-09" db="EMBL/GenBank/DDBJ databases">
        <title>Interaction between co-microsymbionts with complementary sets of symbiotic genes in legume-rhizobium systems.</title>
        <authorList>
            <person name="Safronova V."/>
            <person name="Sazanova A."/>
            <person name="Afonin A."/>
            <person name="Chirak E."/>
        </authorList>
    </citation>
    <scope>NUCLEOTIDE SEQUENCE</scope>
    <source>
        <strain evidence="1">A18/3m</strain>
    </source>
</reference>
<proteinExistence type="predicted"/>
<organism evidence="1 2">
    <name type="scientific">Phyllobacterium zundukense</name>
    <dbReference type="NCBI Taxonomy" id="1867719"/>
    <lineage>
        <taxon>Bacteria</taxon>
        <taxon>Pseudomonadati</taxon>
        <taxon>Pseudomonadota</taxon>
        <taxon>Alphaproteobacteria</taxon>
        <taxon>Hyphomicrobiales</taxon>
        <taxon>Phyllobacteriaceae</taxon>
        <taxon>Phyllobacterium</taxon>
    </lineage>
</organism>
<dbReference type="Proteomes" id="UP001061991">
    <property type="component" value="Plasmid p_unnamed1"/>
</dbReference>
<evidence type="ECO:0000313" key="2">
    <source>
        <dbReference type="Proteomes" id="UP001061991"/>
    </source>
</evidence>
<gene>
    <name evidence="1" type="ORF">N8E88_10665</name>
</gene>
<keyword evidence="1" id="KW-0614">Plasmid</keyword>
<sequence>MPNNRASLRPSTRPSSSGAVAANAAQSGGDEGIYFGPFRLNASERLLVKDNVPVAIGGRALDLLIVLTSRPGQVVSVTELLKLVWPDVFVVEANVRVCVTTLRKALGEGRDGVRYVVNVAGRGYSFVAPIRHVSTNSTPGALNLPAVSRNMVGRNETVDVLSLLLLTRRFVSVVGPGGMGKTTVAVAVANTLCKDFGEDAICFFDVGLLTDPAVIPAALASALGCVVQGPDPEPYIRAFVAQKRMLIVLDNCEHVIEAVASLAERLFHAAPSVHLLATSREALRVAGENVHLLLPLDSPDVETPSSARALASSAVQLFVERASSSGYLAELSDRDAPIVANICRRLDGVPLAIELVASRVGTYGIRGTAELLDIGAELTMQGRRDALSRHQTLRAMVDWSFRLLLPDEQQVLLRLSVFVGQFDLSAAHSVAAFASGETQTVSNTIASLVDKSLIWISSTISPASYRLSDTTRAYAVVKLMEGGEAEVVAKRHARHYANVLEVAAAKSWALSDTEISTYAVQLSNIRKALAWSFSDSGDLSIGVELVAHAAGLLLRISLLEECQQWCRKALGALPDGDRGSLLELALQEALAMSIMYTLGNTEEVRAAIERGLELAESLGAREHQADLFCGLNLFLTRRGDFNGALTAAEQGAEIVKAIGRTDQSAMIAWMLSTAHHWAGDQATALQHCKRGMELMSFLPGRRSFFRYRPAERVSFFRYHHYVRRLGTLARTLWLCGFADQGCQIAFQGIKELQDQRLKESPDFNDPILDSITVLYSIPVLHWSGNIKDAVAHTENAIAHAQKYSLAPYYAAGLALRGELMIVSGDASSGVEILRHALKALAANQSNTVTLATLRALAEGLALLGRHDEALKTINEALTQAQRSSGTLWYPDLLRARGQILLGQHRPDYLAAQKSLLEAMDAARKKSALSWELKAAIPLARMWRDQGKSDVARSMLEGIYWRFTEGFKTQDLVAARKLLDQLGSAN</sequence>
<keyword evidence="2" id="KW-1185">Reference proteome</keyword>
<dbReference type="EMBL" id="CP104972">
    <property type="protein sequence ID" value="UXN58483.1"/>
    <property type="molecule type" value="Genomic_DNA"/>
</dbReference>
<protein>
    <submittedName>
        <fullName evidence="1">Winged helix-turn-helix domain-containing protein</fullName>
    </submittedName>
</protein>
<geneLocation type="plasmid" evidence="1 2">
    <name>p_unnamed1</name>
</geneLocation>
<evidence type="ECO:0000313" key="1">
    <source>
        <dbReference type="EMBL" id="UXN58483.1"/>
    </source>
</evidence>
<name>A0ACD4CY45_9HYPH</name>